<organism evidence="2 3">
    <name type="scientific">Sphingobium yanoikuyae</name>
    <name type="common">Sphingomonas yanoikuyae</name>
    <dbReference type="NCBI Taxonomy" id="13690"/>
    <lineage>
        <taxon>Bacteria</taxon>
        <taxon>Pseudomonadati</taxon>
        <taxon>Pseudomonadota</taxon>
        <taxon>Alphaproteobacteria</taxon>
        <taxon>Sphingomonadales</taxon>
        <taxon>Sphingomonadaceae</taxon>
        <taxon>Sphingobium</taxon>
    </lineage>
</organism>
<dbReference type="RefSeq" id="WP_037522199.1">
    <property type="nucleotide sequence ID" value="NZ_JGVR01000042.1"/>
</dbReference>
<protein>
    <submittedName>
        <fullName evidence="2">Uncharacterized protein</fullName>
    </submittedName>
</protein>
<feature type="transmembrane region" description="Helical" evidence="1">
    <location>
        <begin position="126"/>
        <end position="146"/>
    </location>
</feature>
<reference evidence="2 3" key="1">
    <citation type="submission" date="2014-03" db="EMBL/GenBank/DDBJ databases">
        <title>Genome sequence of Sphingobium yanoikuyae B1.</title>
        <authorList>
            <person name="Gan H.M."/>
            <person name="Gan H.Y."/>
            <person name="Savka M.A."/>
        </authorList>
    </citation>
    <scope>NUCLEOTIDE SEQUENCE [LARGE SCALE GENOMIC DNA]</scope>
    <source>
        <strain evidence="2 3">B1</strain>
    </source>
</reference>
<dbReference type="PATRIC" id="fig|13690.10.peg.4649"/>
<gene>
    <name evidence="2" type="ORF">CP98_04514</name>
</gene>
<keyword evidence="1" id="KW-0812">Transmembrane</keyword>
<keyword evidence="1" id="KW-1133">Transmembrane helix</keyword>
<accession>A0A084EBD6</accession>
<proteinExistence type="predicted"/>
<name>A0A084EBD6_SPHYA</name>
<dbReference type="eggNOG" id="ENOG50310F2">
    <property type="taxonomic scope" value="Bacteria"/>
</dbReference>
<feature type="transmembrane region" description="Helical" evidence="1">
    <location>
        <begin position="20"/>
        <end position="42"/>
    </location>
</feature>
<evidence type="ECO:0000256" key="1">
    <source>
        <dbReference type="SAM" id="Phobius"/>
    </source>
</evidence>
<evidence type="ECO:0000313" key="2">
    <source>
        <dbReference type="EMBL" id="KEZ15278.1"/>
    </source>
</evidence>
<dbReference type="AlphaFoldDB" id="A0A084EBD6"/>
<feature type="transmembrane region" description="Helical" evidence="1">
    <location>
        <begin position="274"/>
        <end position="294"/>
    </location>
</feature>
<evidence type="ECO:0000313" key="3">
    <source>
        <dbReference type="Proteomes" id="UP000028534"/>
    </source>
</evidence>
<sequence length="313" mass="33731">MSEAAMACETLASRPRRLHVAAVLLIVGAPLLFLMLLLWSVFRGEGPVVAMGDWEFRAFGQVLPIFNVAAPVIICMLLGVLLDGLLTRRWRRKVEKAMLQRAMDDAAPMAAYSDGGVGSAGRFTRALTMVGSGLIVTALLVTAWAICLPAQSPAAVIRGSATQAVSAPYVATGAPNGRLATTVVQDMLVTQRLTYFVPIIDPAEPKLIRDFVEFVPDKRWNGTSVPEVDPGTSWKAYPAALPRFVHVLYSEGGYAVSPTYHVLASSPSAIQAPYWIVAMQLGLLGVMVLAAALLQRRHAHRLARRYQASLAPA</sequence>
<keyword evidence="1" id="KW-0472">Membrane</keyword>
<feature type="transmembrane region" description="Helical" evidence="1">
    <location>
        <begin position="62"/>
        <end position="86"/>
    </location>
</feature>
<dbReference type="Proteomes" id="UP000028534">
    <property type="component" value="Unassembled WGS sequence"/>
</dbReference>
<comment type="caution">
    <text evidence="2">The sequence shown here is derived from an EMBL/GenBank/DDBJ whole genome shotgun (WGS) entry which is preliminary data.</text>
</comment>
<dbReference type="EMBL" id="JGVR01000042">
    <property type="protein sequence ID" value="KEZ15278.1"/>
    <property type="molecule type" value="Genomic_DNA"/>
</dbReference>